<name>A0A1V9G772_9BACT</name>
<dbReference type="STRING" id="1703345.A3860_12555"/>
<dbReference type="NCBIfam" id="TIGR04056">
    <property type="entry name" value="OMP_RagA_SusC"/>
    <property type="match status" value="1"/>
</dbReference>
<keyword evidence="3 7" id="KW-1134">Transmembrane beta strand</keyword>
<comment type="similarity">
    <text evidence="7">Belongs to the TonB-dependent receptor family.</text>
</comment>
<proteinExistence type="inferred from homology"/>
<dbReference type="InterPro" id="IPR037066">
    <property type="entry name" value="Plug_dom_sf"/>
</dbReference>
<keyword evidence="2 7" id="KW-0813">Transport</keyword>
<dbReference type="AlphaFoldDB" id="A0A1V9G772"/>
<evidence type="ECO:0000256" key="8">
    <source>
        <dbReference type="SAM" id="MobiDB-lite"/>
    </source>
</evidence>
<keyword evidence="12" id="KW-1185">Reference proteome</keyword>
<dbReference type="SUPFAM" id="SSF49464">
    <property type="entry name" value="Carboxypeptidase regulatory domain-like"/>
    <property type="match status" value="1"/>
</dbReference>
<keyword evidence="6 7" id="KW-0998">Cell outer membrane</keyword>
<evidence type="ECO:0000256" key="5">
    <source>
        <dbReference type="ARBA" id="ARBA00023136"/>
    </source>
</evidence>
<evidence type="ECO:0000256" key="9">
    <source>
        <dbReference type="SAM" id="SignalP"/>
    </source>
</evidence>
<evidence type="ECO:0000256" key="4">
    <source>
        <dbReference type="ARBA" id="ARBA00022692"/>
    </source>
</evidence>
<dbReference type="Proteomes" id="UP000192796">
    <property type="component" value="Unassembled WGS sequence"/>
</dbReference>
<dbReference type="Gene3D" id="2.40.170.20">
    <property type="entry name" value="TonB-dependent receptor, beta-barrel domain"/>
    <property type="match status" value="1"/>
</dbReference>
<dbReference type="Gene3D" id="2.170.130.10">
    <property type="entry name" value="TonB-dependent receptor, plug domain"/>
    <property type="match status" value="1"/>
</dbReference>
<feature type="compositionally biased region" description="Polar residues" evidence="8">
    <location>
        <begin position="498"/>
        <end position="513"/>
    </location>
</feature>
<feature type="region of interest" description="Disordered" evidence="8">
    <location>
        <begin position="494"/>
        <end position="513"/>
    </location>
</feature>
<evidence type="ECO:0000256" key="6">
    <source>
        <dbReference type="ARBA" id="ARBA00023237"/>
    </source>
</evidence>
<sequence length="1166" mass="128998">MIMRITALIILVASLHLSAKTIAQKITMSSDNISIEQFFYQLKKQTGYSFLFKEGIVSPDQKININIADANLQTVLELALKPLSLTYRIDNSIVYILKAAVPPIQPVAMAAPTFAEIQGRITDTAGKPLSGVSVMVKSTHKGTSTDANGKFSIAASVGETLVVSSVGFQSVQYKIRSETDVITLSLVPVLDKLDDVVVVGVQSQLKRVTTTSVSSVSGKDIENIPAPSVDVLLQGRVPGLNIQVNSGEPGVAPTMVVRGNTRINTRIGGNSGNYVAQAQAMSSPLYVIDGIPVNTEDIANSIDATGTNYLAGINVNDIENIDVQKDAAAAAAWGSRGANGVIYIKTRKGRSTRPEFRVNVYGGITRQPQLLKTTTGADERREKMSIINQYATPAQLGNLPQLLTDSMNPYFNNATDWQGLFYRNGAVQNVDATMSANGGNVNYRLSMNYYNEKGIIEAFGYTRYSVRGNFDFRISPRLNSQFVFSMSKSDRKRGRKYYNNSDDNTPVSGSSQPSSLYRLTSFDSLNFQGIYNKLRNKNISDLYSASLTTNYTLFPFLKYTFQGAANISTSNRDYFQPSNIDQVALLADNASPQASYAEADKGTYTTYFVSNSLNFAKKLKMANDHAHNIVVTASQQFNADIASNSYVSGYNVPSNDIQVVSGIPQADLSGGSGYARDGLLSFVGQLQYDFDGKYLLYGSYRGDASSRFGRNSKWGYFPAVGAGWIVSEEKFMEPVSNYINFLKLRGSWGVSGSQSGDFYAPYNSYIVPGTYNGAVAIQPSYNNGLTKNDLTWAKTTQKNIAIEAQLLKSKLWFTLELYDKISRDDYYNFQLPFYTGFQSINFNAHDLWVSNRGADIMIGAKILPQKSPLQWSTQLTVSYNKNAIAKLPNNNRTFVITDYYGVSRIFAVGQPIYEMFQLKYGGVYNYQKDIPFNPVTGKAITYFKGNHTVVPGDPIWEDVNKIGDVWVDEDNGNQYGDRVPMGNPNPKFTGGFINDFTYKNFSLSLVSVFTWKRDVVNTFFQQQISNITGGYSSSIYSFASSRLPDLSKLDYWTPQKASAKAGYKAGFPSINPFGPSYYQYIPLSSQFNEDGSYFKIRTVIMGYRLPRTFTQKLKVGSARVYGIIDNFLTFKKSTMPDPESVDQLGIYTGGLYPQPRKFTLGIDIQF</sequence>
<evidence type="ECO:0000256" key="3">
    <source>
        <dbReference type="ARBA" id="ARBA00022452"/>
    </source>
</evidence>
<accession>A0A1V9G772</accession>
<dbReference type="InterPro" id="IPR039426">
    <property type="entry name" value="TonB-dep_rcpt-like"/>
</dbReference>
<evidence type="ECO:0000313" key="11">
    <source>
        <dbReference type="EMBL" id="OQP66328.1"/>
    </source>
</evidence>
<dbReference type="InterPro" id="IPR023996">
    <property type="entry name" value="TonB-dep_OMP_SusC/RagA"/>
</dbReference>
<protein>
    <recommendedName>
        <fullName evidence="10">TonB-dependent receptor plug domain-containing protein</fullName>
    </recommendedName>
</protein>
<dbReference type="Pfam" id="PF07715">
    <property type="entry name" value="Plug"/>
    <property type="match status" value="1"/>
</dbReference>
<feature type="domain" description="TonB-dependent receptor plug" evidence="10">
    <location>
        <begin position="207"/>
        <end position="341"/>
    </location>
</feature>
<dbReference type="InterPro" id="IPR008969">
    <property type="entry name" value="CarboxyPept-like_regulatory"/>
</dbReference>
<dbReference type="InterPro" id="IPR036942">
    <property type="entry name" value="Beta-barrel_TonB_sf"/>
</dbReference>
<comment type="caution">
    <text evidence="11">The sequence shown here is derived from an EMBL/GenBank/DDBJ whole genome shotgun (WGS) entry which is preliminary data.</text>
</comment>
<evidence type="ECO:0000256" key="7">
    <source>
        <dbReference type="PROSITE-ProRule" id="PRU01360"/>
    </source>
</evidence>
<evidence type="ECO:0000259" key="10">
    <source>
        <dbReference type="Pfam" id="PF07715"/>
    </source>
</evidence>
<keyword evidence="5 7" id="KW-0472">Membrane</keyword>
<evidence type="ECO:0000256" key="1">
    <source>
        <dbReference type="ARBA" id="ARBA00004571"/>
    </source>
</evidence>
<evidence type="ECO:0000313" key="12">
    <source>
        <dbReference type="Proteomes" id="UP000192796"/>
    </source>
</evidence>
<dbReference type="InterPro" id="IPR012910">
    <property type="entry name" value="Plug_dom"/>
</dbReference>
<dbReference type="SUPFAM" id="SSF56935">
    <property type="entry name" value="Porins"/>
    <property type="match status" value="1"/>
</dbReference>
<feature type="chain" id="PRO_5012912746" description="TonB-dependent receptor plug domain-containing protein" evidence="9">
    <location>
        <begin position="20"/>
        <end position="1166"/>
    </location>
</feature>
<keyword evidence="4 7" id="KW-0812">Transmembrane</keyword>
<organism evidence="11 12">
    <name type="scientific">Niastella vici</name>
    <dbReference type="NCBI Taxonomy" id="1703345"/>
    <lineage>
        <taxon>Bacteria</taxon>
        <taxon>Pseudomonadati</taxon>
        <taxon>Bacteroidota</taxon>
        <taxon>Chitinophagia</taxon>
        <taxon>Chitinophagales</taxon>
        <taxon>Chitinophagaceae</taxon>
        <taxon>Niastella</taxon>
    </lineage>
</organism>
<dbReference type="Gene3D" id="2.60.40.1120">
    <property type="entry name" value="Carboxypeptidase-like, regulatory domain"/>
    <property type="match status" value="1"/>
</dbReference>
<feature type="signal peptide" evidence="9">
    <location>
        <begin position="1"/>
        <end position="19"/>
    </location>
</feature>
<dbReference type="PROSITE" id="PS52016">
    <property type="entry name" value="TONB_DEPENDENT_REC_3"/>
    <property type="match status" value="1"/>
</dbReference>
<gene>
    <name evidence="11" type="ORF">A3860_12555</name>
</gene>
<dbReference type="GO" id="GO:0009279">
    <property type="term" value="C:cell outer membrane"/>
    <property type="evidence" value="ECO:0007669"/>
    <property type="project" value="UniProtKB-SubCell"/>
</dbReference>
<keyword evidence="9" id="KW-0732">Signal</keyword>
<dbReference type="EMBL" id="LVYD01000002">
    <property type="protein sequence ID" value="OQP66328.1"/>
    <property type="molecule type" value="Genomic_DNA"/>
</dbReference>
<evidence type="ECO:0000256" key="2">
    <source>
        <dbReference type="ARBA" id="ARBA00022448"/>
    </source>
</evidence>
<dbReference type="Pfam" id="PF13715">
    <property type="entry name" value="CarbopepD_reg_2"/>
    <property type="match status" value="1"/>
</dbReference>
<reference evidence="11 12" key="1">
    <citation type="submission" date="2016-03" db="EMBL/GenBank/DDBJ databases">
        <title>Niastella vici sp. nov., isolated from farmland soil.</title>
        <authorList>
            <person name="Chen L."/>
            <person name="Wang D."/>
            <person name="Yang S."/>
            <person name="Wang G."/>
        </authorList>
    </citation>
    <scope>NUCLEOTIDE SEQUENCE [LARGE SCALE GENOMIC DNA]</scope>
    <source>
        <strain evidence="11 12">DJ57</strain>
    </source>
</reference>
<comment type="subcellular location">
    <subcellularLocation>
        <location evidence="1 7">Cell outer membrane</location>
        <topology evidence="1 7">Multi-pass membrane protein</topology>
    </subcellularLocation>
</comment>